<evidence type="ECO:0000313" key="2">
    <source>
        <dbReference type="EMBL" id="SFJ14988.1"/>
    </source>
</evidence>
<organism evidence="2 3">
    <name type="scientific">Albimonas pacifica</name>
    <dbReference type="NCBI Taxonomy" id="1114924"/>
    <lineage>
        <taxon>Bacteria</taxon>
        <taxon>Pseudomonadati</taxon>
        <taxon>Pseudomonadota</taxon>
        <taxon>Alphaproteobacteria</taxon>
        <taxon>Rhodobacterales</taxon>
        <taxon>Paracoccaceae</taxon>
        <taxon>Albimonas</taxon>
    </lineage>
</organism>
<name>A0A1I3P099_9RHOB</name>
<evidence type="ECO:0000256" key="1">
    <source>
        <dbReference type="SAM" id="SignalP"/>
    </source>
</evidence>
<gene>
    <name evidence="2" type="ORF">SAMN05216258_11515</name>
</gene>
<evidence type="ECO:0000313" key="3">
    <source>
        <dbReference type="Proteomes" id="UP000199377"/>
    </source>
</evidence>
<dbReference type="EMBL" id="FOQH01000015">
    <property type="protein sequence ID" value="SFJ14988.1"/>
    <property type="molecule type" value="Genomic_DNA"/>
</dbReference>
<feature type="chain" id="PRO_5011624279" evidence="1">
    <location>
        <begin position="22"/>
        <end position="210"/>
    </location>
</feature>
<dbReference type="AlphaFoldDB" id="A0A1I3P099"/>
<dbReference type="RefSeq" id="WP_143103439.1">
    <property type="nucleotide sequence ID" value="NZ_FOQH01000015.1"/>
</dbReference>
<protein>
    <submittedName>
        <fullName evidence="2">PEP-CTERM protein-sorting domain-containing protein</fullName>
    </submittedName>
</protein>
<reference evidence="2 3" key="1">
    <citation type="submission" date="2016-10" db="EMBL/GenBank/DDBJ databases">
        <authorList>
            <person name="de Groot N.N."/>
        </authorList>
    </citation>
    <scope>NUCLEOTIDE SEQUENCE [LARGE SCALE GENOMIC DNA]</scope>
    <source>
        <strain evidence="2 3">CGMCC 1.11030</strain>
    </source>
</reference>
<sequence length="210" mass="21603">MQSFRMAALAAALCAAGTAPAAASVVFDYLGPTIYDGGGYGTYAWPITGYIAISDASFAPNATLTAADLVDLSFVVSWSGLELTFALAELSWIWAEMVVDATGEGFASFALGIEQELYAGLAPTGPETLLLWDVAGSAIGFNDQRPNEFPFDTYYSGAVSSEMGALTLRASAVPAPAALPLLGAGALLLGLASRRRGRTAPAAHADRAAV</sequence>
<accession>A0A1I3P099</accession>
<proteinExistence type="predicted"/>
<keyword evidence="3" id="KW-1185">Reference proteome</keyword>
<feature type="signal peptide" evidence="1">
    <location>
        <begin position="1"/>
        <end position="21"/>
    </location>
</feature>
<dbReference type="Proteomes" id="UP000199377">
    <property type="component" value="Unassembled WGS sequence"/>
</dbReference>
<keyword evidence="1" id="KW-0732">Signal</keyword>
<dbReference type="STRING" id="1114924.SAMN05216258_11515"/>